<protein>
    <recommendedName>
        <fullName evidence="1">SET domain-containing protein</fullName>
    </recommendedName>
</protein>
<accession>A0A3D8QBP2</accession>
<dbReference type="EMBL" id="PDLN01000020">
    <property type="protein sequence ID" value="RDW59127.1"/>
    <property type="molecule type" value="Genomic_DNA"/>
</dbReference>
<dbReference type="PROSITE" id="PS50280">
    <property type="entry name" value="SET"/>
    <property type="match status" value="1"/>
</dbReference>
<dbReference type="InterPro" id="IPR046341">
    <property type="entry name" value="SET_dom_sf"/>
</dbReference>
<sequence>MSLITTVARAKFIASQPAFANLDGIKTLPQTIPPNYKMKEIPGKGIGLEATHDIKQGQLIMADTPSLMVDSRIFKWLPAKERRLLQTAAVEHLPEAHQAAIMQLTPHVDTTGMPKDEIVGKIALVNSFDVIPDLLDPVREELFTLFPNISRFNHDCRPNAAYRFNHETMTHNVRALRDIVPGEELTLTYTNPSLSRKDRQDRLRLWGFECACDLCMQEESQAAESDGRIAQINSLMPKFTQIPSPATPAMAEILIDLHRQEGLWETIWLPYTYAALQYSSNGDASMAVKYAQMAIQHGLPIVGNRHEYMIEMETLVESPLEHWSWSISVKQPIVVWT</sequence>
<dbReference type="Proteomes" id="UP000256328">
    <property type="component" value="Unassembled WGS sequence"/>
</dbReference>
<name>A0A3D8QBP2_9HELO</name>
<feature type="domain" description="SET" evidence="1">
    <location>
        <begin position="34"/>
        <end position="190"/>
    </location>
</feature>
<evidence type="ECO:0000313" key="2">
    <source>
        <dbReference type="EMBL" id="RDW59127.1"/>
    </source>
</evidence>
<evidence type="ECO:0000259" key="1">
    <source>
        <dbReference type="PROSITE" id="PS50280"/>
    </source>
</evidence>
<reference evidence="2 3" key="1">
    <citation type="journal article" date="2018" name="IMA Fungus">
        <title>IMA Genome-F 9: Draft genome sequence of Annulohypoxylon stygium, Aspergillus mulundensis, Berkeleyomyces basicola (syn. Thielaviopsis basicola), Ceratocystis smalleyi, two Cercospora beticola strains, Coleophoma cylindrospora, Fusarium fracticaudum, Phialophora cf. hyalina, and Morchella septimelata.</title>
        <authorList>
            <person name="Wingfield B.D."/>
            <person name="Bills G.F."/>
            <person name="Dong Y."/>
            <person name="Huang W."/>
            <person name="Nel W.J."/>
            <person name="Swalarsk-Parry B.S."/>
            <person name="Vaghefi N."/>
            <person name="Wilken P.M."/>
            <person name="An Z."/>
            <person name="de Beer Z.W."/>
            <person name="De Vos L."/>
            <person name="Chen L."/>
            <person name="Duong T.A."/>
            <person name="Gao Y."/>
            <person name="Hammerbacher A."/>
            <person name="Kikkert J.R."/>
            <person name="Li Y."/>
            <person name="Li H."/>
            <person name="Li K."/>
            <person name="Li Q."/>
            <person name="Liu X."/>
            <person name="Ma X."/>
            <person name="Naidoo K."/>
            <person name="Pethybridge S.J."/>
            <person name="Sun J."/>
            <person name="Steenkamp E.T."/>
            <person name="van der Nest M.A."/>
            <person name="van Wyk S."/>
            <person name="Wingfield M.J."/>
            <person name="Xiong C."/>
            <person name="Yue Q."/>
            <person name="Zhang X."/>
        </authorList>
    </citation>
    <scope>NUCLEOTIDE SEQUENCE [LARGE SCALE GENOMIC DNA]</scope>
    <source>
        <strain evidence="2 3">BP5796</strain>
    </source>
</reference>
<dbReference type="Pfam" id="PF00856">
    <property type="entry name" value="SET"/>
    <property type="match status" value="1"/>
</dbReference>
<organism evidence="2 3">
    <name type="scientific">Coleophoma crateriformis</name>
    <dbReference type="NCBI Taxonomy" id="565419"/>
    <lineage>
        <taxon>Eukaryota</taxon>
        <taxon>Fungi</taxon>
        <taxon>Dikarya</taxon>
        <taxon>Ascomycota</taxon>
        <taxon>Pezizomycotina</taxon>
        <taxon>Leotiomycetes</taxon>
        <taxon>Helotiales</taxon>
        <taxon>Dermateaceae</taxon>
        <taxon>Coleophoma</taxon>
    </lineage>
</organism>
<evidence type="ECO:0000313" key="3">
    <source>
        <dbReference type="Proteomes" id="UP000256328"/>
    </source>
</evidence>
<dbReference type="Gene3D" id="2.170.270.10">
    <property type="entry name" value="SET domain"/>
    <property type="match status" value="1"/>
</dbReference>
<gene>
    <name evidence="2" type="ORF">BP5796_12051</name>
</gene>
<comment type="caution">
    <text evidence="2">The sequence shown here is derived from an EMBL/GenBank/DDBJ whole genome shotgun (WGS) entry which is preliminary data.</text>
</comment>
<dbReference type="InterPro" id="IPR053185">
    <property type="entry name" value="SET_domain_protein"/>
</dbReference>
<keyword evidence="3" id="KW-1185">Reference proteome</keyword>
<dbReference type="SMART" id="SM00317">
    <property type="entry name" value="SET"/>
    <property type="match status" value="1"/>
</dbReference>
<dbReference type="SUPFAM" id="SSF82199">
    <property type="entry name" value="SET domain"/>
    <property type="match status" value="1"/>
</dbReference>
<dbReference type="OrthoDB" id="265717at2759"/>
<dbReference type="InterPro" id="IPR001214">
    <property type="entry name" value="SET_dom"/>
</dbReference>
<dbReference type="CDD" id="cd20071">
    <property type="entry name" value="SET_SMYD"/>
    <property type="match status" value="1"/>
</dbReference>
<dbReference type="PANTHER" id="PTHR47332">
    <property type="entry name" value="SET DOMAIN-CONTAINING PROTEIN 5"/>
    <property type="match status" value="1"/>
</dbReference>
<dbReference type="PANTHER" id="PTHR47332:SF6">
    <property type="entry name" value="SET DOMAIN-CONTAINING PROTEIN"/>
    <property type="match status" value="1"/>
</dbReference>
<dbReference type="AlphaFoldDB" id="A0A3D8QBP2"/>
<proteinExistence type="predicted"/>